<keyword evidence="2" id="KW-1185">Reference proteome</keyword>
<dbReference type="Proteomes" id="UP000250241">
    <property type="component" value="Chromosome"/>
</dbReference>
<protein>
    <submittedName>
        <fullName evidence="1">Uncharacterized protein</fullName>
    </submittedName>
</protein>
<accession>A0A2Z5QYM1</accession>
<evidence type="ECO:0000313" key="1">
    <source>
        <dbReference type="EMBL" id="BAV87453.1"/>
    </source>
</evidence>
<evidence type="ECO:0000313" key="2">
    <source>
        <dbReference type="Proteomes" id="UP000250241"/>
    </source>
</evidence>
<proteinExistence type="predicted"/>
<name>A0A2Z5QYM1_9MICC</name>
<dbReference type="RefSeq" id="WP_006888179.1">
    <property type="nucleotide sequence ID" value="NZ_CAURCD010000002.1"/>
</dbReference>
<dbReference type="AlphaFoldDB" id="A0A2Z5QYM1"/>
<sequence length="96" mass="10383">MIPLSRRVLTPRTPGGWALFMGRIAAAVLLVLVTLGACVWAFFGQDAFMAYLAVAVFALIAAGCGTYAAVFFLAHRTKVRKGEYGMSGPVQFRRGR</sequence>
<dbReference type="GeneID" id="93861318"/>
<dbReference type="EMBL" id="AP017895">
    <property type="protein sequence ID" value="BAV87453.1"/>
    <property type="molecule type" value="Genomic_DNA"/>
</dbReference>
<gene>
    <name evidence="1" type="ORF">RA11412_1154</name>
</gene>
<dbReference type="KEGG" id="raj:RA11412_1154"/>
<organism evidence="1 2">
    <name type="scientific">Rothia aeria</name>
    <dbReference type="NCBI Taxonomy" id="172042"/>
    <lineage>
        <taxon>Bacteria</taxon>
        <taxon>Bacillati</taxon>
        <taxon>Actinomycetota</taxon>
        <taxon>Actinomycetes</taxon>
        <taxon>Micrococcales</taxon>
        <taxon>Micrococcaceae</taxon>
        <taxon>Rothia</taxon>
    </lineage>
</organism>
<reference evidence="1 2" key="1">
    <citation type="submission" date="2016-10" db="EMBL/GenBank/DDBJ databases">
        <title>Genome sequence of Rothia aeria strain JCM11412.</title>
        <authorList>
            <person name="Nambu T."/>
        </authorList>
    </citation>
    <scope>NUCLEOTIDE SEQUENCE [LARGE SCALE GENOMIC DNA]</scope>
    <source>
        <strain evidence="1 2">JCM 11412</strain>
    </source>
</reference>